<dbReference type="Gene3D" id="3.40.830.10">
    <property type="entry name" value="LigB-like"/>
    <property type="match status" value="1"/>
</dbReference>
<protein>
    <submittedName>
        <fullName evidence="7">4,5-DOPA dioxygenase extradiol</fullName>
        <ecNumber evidence="7">1.13.11.29</ecNumber>
    </submittedName>
</protein>
<dbReference type="Proteomes" id="UP000286947">
    <property type="component" value="Unassembled WGS sequence"/>
</dbReference>
<dbReference type="OrthoDB" id="9790889at2"/>
<accession>A0A433SAC6</accession>
<dbReference type="GO" id="GO:0008270">
    <property type="term" value="F:zinc ion binding"/>
    <property type="evidence" value="ECO:0007669"/>
    <property type="project" value="InterPro"/>
</dbReference>
<reference evidence="7 8" key="1">
    <citation type="submission" date="2018-01" db="EMBL/GenBank/DDBJ databases">
        <title>Saezia sanguinis gen. nov., sp. nov., in the order Burkholderiales isolated from human blood.</title>
        <authorList>
            <person name="Medina-Pascual M.J."/>
            <person name="Valdezate S."/>
            <person name="Monzon S."/>
            <person name="Cuesta I."/>
            <person name="Carrasco G."/>
            <person name="Villalon P."/>
            <person name="Saez-Nieto J.A."/>
        </authorList>
    </citation>
    <scope>NUCLEOTIDE SEQUENCE [LARGE SCALE GENOMIC DNA]</scope>
    <source>
        <strain evidence="7 8">CNM695-12</strain>
    </source>
</reference>
<dbReference type="GO" id="GO:0008198">
    <property type="term" value="F:ferrous iron binding"/>
    <property type="evidence" value="ECO:0007669"/>
    <property type="project" value="InterPro"/>
</dbReference>
<feature type="domain" description="Extradiol ring-cleavage dioxygenase class III enzyme subunit B" evidence="6">
    <location>
        <begin position="28"/>
        <end position="242"/>
    </location>
</feature>
<evidence type="ECO:0000313" key="7">
    <source>
        <dbReference type="EMBL" id="RUS65614.1"/>
    </source>
</evidence>
<dbReference type="SUPFAM" id="SSF53213">
    <property type="entry name" value="LigB-like"/>
    <property type="match status" value="1"/>
</dbReference>
<evidence type="ECO:0000256" key="1">
    <source>
        <dbReference type="ARBA" id="ARBA00001947"/>
    </source>
</evidence>
<proteinExistence type="inferred from homology"/>
<evidence type="ECO:0000256" key="4">
    <source>
        <dbReference type="ARBA" id="ARBA00022833"/>
    </source>
</evidence>
<dbReference type="PANTHER" id="PTHR30096:SF0">
    <property type="entry name" value="4,5-DOPA DIOXYGENASE EXTRADIOL-LIKE PROTEIN"/>
    <property type="match status" value="1"/>
</dbReference>
<evidence type="ECO:0000259" key="6">
    <source>
        <dbReference type="Pfam" id="PF02900"/>
    </source>
</evidence>
<dbReference type="PANTHER" id="PTHR30096">
    <property type="entry name" value="4,5-DOPA DIOXYGENASE EXTRADIOL-LIKE PROTEIN"/>
    <property type="match status" value="1"/>
</dbReference>
<keyword evidence="5 7" id="KW-0560">Oxidoreductase</keyword>
<evidence type="ECO:0000256" key="3">
    <source>
        <dbReference type="ARBA" id="ARBA00022723"/>
    </source>
</evidence>
<dbReference type="EMBL" id="PQSP01000010">
    <property type="protein sequence ID" value="RUS65614.1"/>
    <property type="molecule type" value="Genomic_DNA"/>
</dbReference>
<dbReference type="CDD" id="cd07363">
    <property type="entry name" value="45_DOPA_Dioxygenase"/>
    <property type="match status" value="1"/>
</dbReference>
<dbReference type="EC" id="1.13.11.29" evidence="7"/>
<dbReference type="GO" id="GO:0050297">
    <property type="term" value="F:stizolobate synthase activity"/>
    <property type="evidence" value="ECO:0007669"/>
    <property type="project" value="UniProtKB-EC"/>
</dbReference>
<sequence length="268" mass="29540">MKTTFPTLFVSHGSPMWAVEPGPIAPALRQLVSPWPKPRAIVVISAHWMSRTPQLSTAQQPETVYDFYGFPSVLYTLQYPAKGPDDETVQLIMDSVQPTILHSMANNPQRGLDHGAWVPLRHMYPDADVPVAEISMYPSMSPAEQYQFGQALNQLRHQGVLVIGSGSLTHNLHEMQPDGAPVPVYVQEFRSWVSEHLAQGDLESMLHYRELSPAGARAHPTPDHLMPLFVAMGAGSDALSEVKYIEGQTTNGVINMDAYMFGAAPVVQ</sequence>
<organism evidence="7 8">
    <name type="scientific">Saezia sanguinis</name>
    <dbReference type="NCBI Taxonomy" id="1965230"/>
    <lineage>
        <taxon>Bacteria</taxon>
        <taxon>Pseudomonadati</taxon>
        <taxon>Pseudomonadota</taxon>
        <taxon>Betaproteobacteria</taxon>
        <taxon>Burkholderiales</taxon>
        <taxon>Saeziaceae</taxon>
        <taxon>Saezia</taxon>
    </lineage>
</organism>
<dbReference type="InterPro" id="IPR004183">
    <property type="entry name" value="Xdiol_dOase_suB"/>
</dbReference>
<dbReference type="PIRSF" id="PIRSF006157">
    <property type="entry name" value="Doxgns_DODA"/>
    <property type="match status" value="1"/>
</dbReference>
<keyword evidence="4" id="KW-0862">Zinc</keyword>
<gene>
    <name evidence="7" type="primary">ygiD</name>
    <name evidence="7" type="ORF">CUZ56_02700</name>
</gene>
<comment type="similarity">
    <text evidence="2">Belongs to the DODA-type extradiol aromatic ring-opening dioxygenase family.</text>
</comment>
<evidence type="ECO:0000313" key="8">
    <source>
        <dbReference type="Proteomes" id="UP000286947"/>
    </source>
</evidence>
<comment type="caution">
    <text evidence="7">The sequence shown here is derived from an EMBL/GenBank/DDBJ whole genome shotgun (WGS) entry which is preliminary data.</text>
</comment>
<keyword evidence="7" id="KW-0223">Dioxygenase</keyword>
<evidence type="ECO:0000256" key="2">
    <source>
        <dbReference type="ARBA" id="ARBA00007581"/>
    </source>
</evidence>
<comment type="cofactor">
    <cofactor evidence="1">
        <name>Zn(2+)</name>
        <dbReference type="ChEBI" id="CHEBI:29105"/>
    </cofactor>
</comment>
<dbReference type="RefSeq" id="WP_126980868.1">
    <property type="nucleotide sequence ID" value="NZ_PQSP01000010.1"/>
</dbReference>
<dbReference type="AlphaFoldDB" id="A0A433SAC6"/>
<dbReference type="Pfam" id="PF02900">
    <property type="entry name" value="LigB"/>
    <property type="match status" value="1"/>
</dbReference>
<keyword evidence="8" id="KW-1185">Reference proteome</keyword>
<evidence type="ECO:0000256" key="5">
    <source>
        <dbReference type="ARBA" id="ARBA00023002"/>
    </source>
</evidence>
<keyword evidence="3" id="KW-0479">Metal-binding</keyword>
<name>A0A433SAC6_9BURK</name>
<dbReference type="InterPro" id="IPR014436">
    <property type="entry name" value="Extradiol_dOase_DODA"/>
</dbReference>